<keyword evidence="4 5" id="KW-0134">Cell wall</keyword>
<keyword evidence="5" id="KW-0378">Hydrolase</keyword>
<dbReference type="InterPro" id="IPR004963">
    <property type="entry name" value="PAE/NOTUM"/>
</dbReference>
<dbReference type="GO" id="GO:0016887">
    <property type="term" value="F:ATP hydrolysis activity"/>
    <property type="evidence" value="ECO:0007669"/>
    <property type="project" value="TreeGrafter"/>
</dbReference>
<comment type="caution">
    <text evidence="6">The sequence shown here is derived from an EMBL/GenBank/DDBJ whole genome shotgun (WGS) entry which is preliminary data.</text>
</comment>
<name>A0AAP0JL54_9MAGN</name>
<keyword evidence="7" id="KW-1185">Reference proteome</keyword>
<dbReference type="EC" id="3.1.1.-" evidence="5"/>
<evidence type="ECO:0000256" key="2">
    <source>
        <dbReference type="ARBA" id="ARBA00004191"/>
    </source>
</evidence>
<dbReference type="PANTHER" id="PTHR48102:SF7">
    <property type="entry name" value="ATP-DEPENDENT CLP PROTEASE ATP-BINDING SUBUNIT CLPX-LIKE, MITOCHONDRIAL"/>
    <property type="match status" value="1"/>
</dbReference>
<dbReference type="EMBL" id="JBBNAF010000006">
    <property type="protein sequence ID" value="KAK9135899.1"/>
    <property type="molecule type" value="Genomic_DNA"/>
</dbReference>
<proteinExistence type="inferred from homology"/>
<evidence type="ECO:0000256" key="3">
    <source>
        <dbReference type="ARBA" id="ARBA00005784"/>
    </source>
</evidence>
<dbReference type="InterPro" id="IPR050052">
    <property type="entry name" value="ATP-dep_Clp_protease_ClpX"/>
</dbReference>
<sequence length="194" mass="21126">MPSPKIPKSRSIVSSKIPKSVSVSTLNSGLSVSSRWSPSSALNSLSLVSPSLARSRLSVLSLVVVMMPDVGKVELPYCLRPVKEQTLDQLCSVQGSAISSNLKALFPAWYFAFTYFTAGYVGEDAESILYKLLTVVEFNVQAAQQGIVYIDEVDKITKKSVALSVGDWFFDRMGVSAIDCPYLCDNTCHNLVSE</sequence>
<comment type="subcellular location">
    <subcellularLocation>
        <location evidence="2 5">Secreted</location>
        <location evidence="2 5">Cell wall</location>
    </subcellularLocation>
</comment>
<dbReference type="Gene3D" id="3.40.50.300">
    <property type="entry name" value="P-loop containing nucleotide triphosphate hydrolases"/>
    <property type="match status" value="1"/>
</dbReference>
<dbReference type="InterPro" id="IPR027417">
    <property type="entry name" value="P-loop_NTPase"/>
</dbReference>
<evidence type="ECO:0000313" key="7">
    <source>
        <dbReference type="Proteomes" id="UP001420932"/>
    </source>
</evidence>
<evidence type="ECO:0000256" key="1">
    <source>
        <dbReference type="ARBA" id="ARBA00003534"/>
    </source>
</evidence>
<accession>A0AAP0JL54</accession>
<evidence type="ECO:0000256" key="5">
    <source>
        <dbReference type="RuleBase" id="RU363114"/>
    </source>
</evidence>
<dbReference type="Pfam" id="PF03283">
    <property type="entry name" value="PAE"/>
    <property type="match status" value="1"/>
</dbReference>
<comment type="similarity">
    <text evidence="3 5">Belongs to the pectinacetylesterase family.</text>
</comment>
<keyword evidence="5" id="KW-0961">Cell wall biogenesis/degradation</keyword>
<dbReference type="AlphaFoldDB" id="A0AAP0JL54"/>
<reference evidence="6 7" key="1">
    <citation type="submission" date="2024-01" db="EMBL/GenBank/DDBJ databases">
        <title>Genome assemblies of Stephania.</title>
        <authorList>
            <person name="Yang L."/>
        </authorList>
    </citation>
    <scope>NUCLEOTIDE SEQUENCE [LARGE SCALE GENOMIC DNA]</scope>
    <source>
        <strain evidence="6">YNDBR</strain>
        <tissue evidence="6">Leaf</tissue>
    </source>
</reference>
<gene>
    <name evidence="6" type="ORF">Syun_015229</name>
</gene>
<dbReference type="PANTHER" id="PTHR48102">
    <property type="entry name" value="ATP-DEPENDENT CLP PROTEASE ATP-BINDING SUBUNIT CLPX-LIKE, MITOCHONDRIAL-RELATED"/>
    <property type="match status" value="1"/>
</dbReference>
<dbReference type="GO" id="GO:0005524">
    <property type="term" value="F:ATP binding"/>
    <property type="evidence" value="ECO:0007669"/>
    <property type="project" value="TreeGrafter"/>
</dbReference>
<dbReference type="GO" id="GO:0051603">
    <property type="term" value="P:proteolysis involved in protein catabolic process"/>
    <property type="evidence" value="ECO:0007669"/>
    <property type="project" value="TreeGrafter"/>
</dbReference>
<comment type="function">
    <text evidence="1 5">Hydrolyzes acetyl esters in homogalacturonan regions of pectin. In type I primary cell wall, galacturonic acid residues of pectin can be acetylated at the O-2 and O-3 positions. Decreasing the degree of acetylation of pectin gels in vitro alters their physical properties.</text>
</comment>
<protein>
    <recommendedName>
        <fullName evidence="5">Pectin acetylesterase</fullName>
        <ecNumber evidence="5">3.1.1.-</ecNumber>
    </recommendedName>
</protein>
<dbReference type="GO" id="GO:0005759">
    <property type="term" value="C:mitochondrial matrix"/>
    <property type="evidence" value="ECO:0007669"/>
    <property type="project" value="TreeGrafter"/>
</dbReference>
<evidence type="ECO:0000256" key="4">
    <source>
        <dbReference type="ARBA" id="ARBA00022512"/>
    </source>
</evidence>
<dbReference type="Proteomes" id="UP001420932">
    <property type="component" value="Unassembled WGS sequence"/>
</dbReference>
<evidence type="ECO:0000313" key="6">
    <source>
        <dbReference type="EMBL" id="KAK9135899.1"/>
    </source>
</evidence>
<keyword evidence="5" id="KW-0964">Secreted</keyword>
<organism evidence="6 7">
    <name type="scientific">Stephania yunnanensis</name>
    <dbReference type="NCBI Taxonomy" id="152371"/>
    <lineage>
        <taxon>Eukaryota</taxon>
        <taxon>Viridiplantae</taxon>
        <taxon>Streptophyta</taxon>
        <taxon>Embryophyta</taxon>
        <taxon>Tracheophyta</taxon>
        <taxon>Spermatophyta</taxon>
        <taxon>Magnoliopsida</taxon>
        <taxon>Ranunculales</taxon>
        <taxon>Menispermaceae</taxon>
        <taxon>Menispermoideae</taxon>
        <taxon>Cissampelideae</taxon>
        <taxon>Stephania</taxon>
    </lineage>
</organism>